<feature type="transmembrane region" description="Helical" evidence="1">
    <location>
        <begin position="107"/>
        <end position="127"/>
    </location>
</feature>
<keyword evidence="1" id="KW-0812">Transmembrane</keyword>
<dbReference type="EMBL" id="CP001340">
    <property type="protein sequence ID" value="ACL93615.1"/>
    <property type="molecule type" value="Genomic_DNA"/>
</dbReference>
<proteinExistence type="predicted"/>
<keyword evidence="3" id="KW-1185">Reference proteome</keyword>
<feature type="transmembrane region" description="Helical" evidence="1">
    <location>
        <begin position="67"/>
        <end position="86"/>
    </location>
</feature>
<accession>A0A0H3C5A9</accession>
<dbReference type="AlphaFoldDB" id="A0A0H3C5A9"/>
<dbReference type="GeneID" id="7332402"/>
<dbReference type="HOGENOM" id="CLU_1523770_0_0_5"/>
<dbReference type="RefSeq" id="WP_012639889.1">
    <property type="nucleotide sequence ID" value="NC_011916.1"/>
</dbReference>
<evidence type="ECO:0000256" key="1">
    <source>
        <dbReference type="SAM" id="Phobius"/>
    </source>
</evidence>
<dbReference type="Pfam" id="PF11188">
    <property type="entry name" value="DUF2975"/>
    <property type="match status" value="1"/>
</dbReference>
<evidence type="ECO:0000313" key="2">
    <source>
        <dbReference type="EMBL" id="ACL93615.1"/>
    </source>
</evidence>
<feature type="transmembrane region" description="Helical" evidence="1">
    <location>
        <begin position="147"/>
        <end position="163"/>
    </location>
</feature>
<dbReference type="OrthoDB" id="7349915at2"/>
<dbReference type="RefSeq" id="YP_002515523.1">
    <property type="nucleotide sequence ID" value="NC_011916.1"/>
</dbReference>
<dbReference type="KEGG" id="ccs:CCNA_00148"/>
<gene>
    <name evidence="2" type="ordered locus">CCNA_00148</name>
</gene>
<keyword evidence="1" id="KW-0472">Membrane</keyword>
<organism evidence="2 3">
    <name type="scientific">Caulobacter vibrioides (strain NA1000 / CB15N)</name>
    <name type="common">Caulobacter crescentus</name>
    <dbReference type="NCBI Taxonomy" id="565050"/>
    <lineage>
        <taxon>Bacteria</taxon>
        <taxon>Pseudomonadati</taxon>
        <taxon>Pseudomonadota</taxon>
        <taxon>Alphaproteobacteria</taxon>
        <taxon>Caulobacterales</taxon>
        <taxon>Caulobacteraceae</taxon>
        <taxon>Caulobacter</taxon>
    </lineage>
</organism>
<name>A0A0H3C5A9_CAUVN</name>
<evidence type="ECO:0008006" key="4">
    <source>
        <dbReference type="Google" id="ProtNLM"/>
    </source>
</evidence>
<sequence>MRALGPGSVSSFLKIILDVIYVGLWIFVSLLSLFTLIALLFSFNPELLAAMLPISDAVEAVSRNGPLFAGALAAWALLLGGWMVIVERLRKIFATLTAGDPFHPDNVVRLRLIGLVLAGLEVGRYVFSGLARWLAPKAKVIDDSFTLTAWFSVLVVFVLAEVFREGARLRREAELTI</sequence>
<protein>
    <recommendedName>
        <fullName evidence="4">DUF2975 domain-containing protein</fullName>
    </recommendedName>
</protein>
<evidence type="ECO:0000313" key="3">
    <source>
        <dbReference type="Proteomes" id="UP000001364"/>
    </source>
</evidence>
<reference evidence="2 3" key="1">
    <citation type="journal article" date="2010" name="J. Bacteriol.">
        <title>The genetic basis of laboratory adaptation in Caulobacter crescentus.</title>
        <authorList>
            <person name="Marks M.E."/>
            <person name="Castro-Rojas C.M."/>
            <person name="Teiling C."/>
            <person name="Du L."/>
            <person name="Kapatral V."/>
            <person name="Walunas T.L."/>
            <person name="Crosson S."/>
        </authorList>
    </citation>
    <scope>NUCLEOTIDE SEQUENCE [LARGE SCALE GENOMIC DNA]</scope>
    <source>
        <strain evidence="3">NA1000 / CB15N</strain>
    </source>
</reference>
<dbReference type="PATRIC" id="fig|565050.3.peg.147"/>
<keyword evidence="1" id="KW-1133">Transmembrane helix</keyword>
<dbReference type="InterPro" id="IPR021354">
    <property type="entry name" value="DUF2975"/>
</dbReference>
<feature type="transmembrane region" description="Helical" evidence="1">
    <location>
        <begin position="20"/>
        <end position="43"/>
    </location>
</feature>
<dbReference type="Proteomes" id="UP000001364">
    <property type="component" value="Chromosome"/>
</dbReference>